<name>A0A2A6D396_PRIPA</name>
<sequence length="170" mass="19587">CQASLVVFMRTRLQFMRKGRSALLYHPASSQARIIKTQRCDRIISLYVPYQVLSMLLTTSLGTFIVLQVQRNYPDHFLLFQSLIYLSITPKTILALLLPLFFHPALYKSLRQYFGRERSTDKRDVSRRVELTTCDDQPKYIIVRTNEQCTSPGQDIELCLANDSASCGTE</sequence>
<dbReference type="EnsemblMetazoa" id="PPA42424.1">
    <property type="protein sequence ID" value="PPA42424.1"/>
    <property type="gene ID" value="WBGene00280793"/>
</dbReference>
<protein>
    <submittedName>
        <fullName evidence="1">Uncharacterized protein</fullName>
    </submittedName>
</protein>
<gene>
    <name evidence="1" type="primary">WBGene00280793</name>
</gene>
<dbReference type="AlphaFoldDB" id="A0A2A6D396"/>
<evidence type="ECO:0000313" key="1">
    <source>
        <dbReference type="EnsemblMetazoa" id="PPA42424.1"/>
    </source>
</evidence>
<reference evidence="1" key="2">
    <citation type="submission" date="2022-06" db="UniProtKB">
        <authorList>
            <consortium name="EnsemblMetazoa"/>
        </authorList>
    </citation>
    <scope>IDENTIFICATION</scope>
    <source>
        <strain evidence="1">PS312</strain>
    </source>
</reference>
<accession>A0A8R1Z315</accession>
<reference evidence="2" key="1">
    <citation type="journal article" date="2008" name="Nat. Genet.">
        <title>The Pristionchus pacificus genome provides a unique perspective on nematode lifestyle and parasitism.</title>
        <authorList>
            <person name="Dieterich C."/>
            <person name="Clifton S.W."/>
            <person name="Schuster L.N."/>
            <person name="Chinwalla A."/>
            <person name="Delehaunty K."/>
            <person name="Dinkelacker I."/>
            <person name="Fulton L."/>
            <person name="Fulton R."/>
            <person name="Godfrey J."/>
            <person name="Minx P."/>
            <person name="Mitreva M."/>
            <person name="Roeseler W."/>
            <person name="Tian H."/>
            <person name="Witte H."/>
            <person name="Yang S.P."/>
            <person name="Wilson R.K."/>
            <person name="Sommer R.J."/>
        </authorList>
    </citation>
    <scope>NUCLEOTIDE SEQUENCE [LARGE SCALE GENOMIC DNA]</scope>
    <source>
        <strain evidence="2">PS312</strain>
    </source>
</reference>
<keyword evidence="2" id="KW-1185">Reference proteome</keyword>
<accession>A0A2A6D396</accession>
<organism evidence="1 2">
    <name type="scientific">Pristionchus pacificus</name>
    <name type="common">Parasitic nematode worm</name>
    <dbReference type="NCBI Taxonomy" id="54126"/>
    <lineage>
        <taxon>Eukaryota</taxon>
        <taxon>Metazoa</taxon>
        <taxon>Ecdysozoa</taxon>
        <taxon>Nematoda</taxon>
        <taxon>Chromadorea</taxon>
        <taxon>Rhabditida</taxon>
        <taxon>Rhabditina</taxon>
        <taxon>Diplogasteromorpha</taxon>
        <taxon>Diplogasteroidea</taxon>
        <taxon>Neodiplogasteridae</taxon>
        <taxon>Pristionchus</taxon>
    </lineage>
</organism>
<evidence type="ECO:0000313" key="2">
    <source>
        <dbReference type="Proteomes" id="UP000005239"/>
    </source>
</evidence>
<proteinExistence type="predicted"/>
<dbReference type="Proteomes" id="UP000005239">
    <property type="component" value="Unassembled WGS sequence"/>
</dbReference>